<dbReference type="PANTHER" id="PTHR46743">
    <property type="entry name" value="TEICHOIC ACIDS EXPORT ATP-BINDING PROTEIN TAGH"/>
    <property type="match status" value="1"/>
</dbReference>
<accession>X0VSY9</accession>
<feature type="non-terminal residue" evidence="7">
    <location>
        <position position="255"/>
    </location>
</feature>
<gene>
    <name evidence="7" type="ORF">S01H1_59779</name>
</gene>
<sequence length="255" mass="28008">ELRSAAKERVQVFADISFELAAGEVLGVIGRNGAGKTTLLNLVGGVGQPDAGSIEVRGRLGALLELGTGSHPTLSGRDNAIIGGIIAGMTRRQVLQRIDDIVRFAELEEYIDNPLRTYSSGMQMRLAFSTIVHADPEILLVDEVLSVGDIAFQQKCLVKIRSLREAGCAILLATHDMSQVLEICHRAMWIDEGRLIGTGNPIEIIEKYRERMSSETRRLTPPPTQENNTVEDDRPLVLQKNRLGTQEIQISEVDI</sequence>
<feature type="non-terminal residue" evidence="7">
    <location>
        <position position="1"/>
    </location>
</feature>
<dbReference type="GO" id="GO:0016887">
    <property type="term" value="F:ATP hydrolysis activity"/>
    <property type="evidence" value="ECO:0007669"/>
    <property type="project" value="InterPro"/>
</dbReference>
<dbReference type="Gene3D" id="3.40.50.300">
    <property type="entry name" value="P-loop containing nucleotide triphosphate hydrolases"/>
    <property type="match status" value="1"/>
</dbReference>
<dbReference type="SMART" id="SM00382">
    <property type="entry name" value="AAA"/>
    <property type="match status" value="1"/>
</dbReference>
<evidence type="ECO:0000259" key="6">
    <source>
        <dbReference type="PROSITE" id="PS50893"/>
    </source>
</evidence>
<dbReference type="GO" id="GO:0140359">
    <property type="term" value="F:ABC-type transporter activity"/>
    <property type="evidence" value="ECO:0007669"/>
    <property type="project" value="InterPro"/>
</dbReference>
<protein>
    <recommendedName>
        <fullName evidence="6">ABC transporter domain-containing protein</fullName>
    </recommendedName>
</protein>
<feature type="domain" description="ABC transporter" evidence="6">
    <location>
        <begin position="2"/>
        <end position="217"/>
    </location>
</feature>
<evidence type="ECO:0000256" key="4">
    <source>
        <dbReference type="ARBA" id="ARBA00022840"/>
    </source>
</evidence>
<name>X0VSY9_9ZZZZ</name>
<dbReference type="InterPro" id="IPR003439">
    <property type="entry name" value="ABC_transporter-like_ATP-bd"/>
</dbReference>
<dbReference type="InterPro" id="IPR050683">
    <property type="entry name" value="Bact_Polysacc_Export_ATP-bd"/>
</dbReference>
<comment type="caution">
    <text evidence="7">The sequence shown here is derived from an EMBL/GenBank/DDBJ whole genome shotgun (WGS) entry which is preliminary data.</text>
</comment>
<dbReference type="Pfam" id="PF00005">
    <property type="entry name" value="ABC_tran"/>
    <property type="match status" value="1"/>
</dbReference>
<dbReference type="EMBL" id="BARS01039115">
    <property type="protein sequence ID" value="GAG15558.1"/>
    <property type="molecule type" value="Genomic_DNA"/>
</dbReference>
<evidence type="ECO:0000256" key="1">
    <source>
        <dbReference type="ARBA" id="ARBA00005417"/>
    </source>
</evidence>
<evidence type="ECO:0000256" key="3">
    <source>
        <dbReference type="ARBA" id="ARBA00022741"/>
    </source>
</evidence>
<dbReference type="InterPro" id="IPR003593">
    <property type="entry name" value="AAA+_ATPase"/>
</dbReference>
<dbReference type="GO" id="GO:0016020">
    <property type="term" value="C:membrane"/>
    <property type="evidence" value="ECO:0007669"/>
    <property type="project" value="InterPro"/>
</dbReference>
<evidence type="ECO:0000256" key="5">
    <source>
        <dbReference type="SAM" id="MobiDB-lite"/>
    </source>
</evidence>
<evidence type="ECO:0000313" key="7">
    <source>
        <dbReference type="EMBL" id="GAG15558.1"/>
    </source>
</evidence>
<dbReference type="CDD" id="cd03220">
    <property type="entry name" value="ABC_KpsT_Wzt"/>
    <property type="match status" value="1"/>
</dbReference>
<dbReference type="InterPro" id="IPR017871">
    <property type="entry name" value="ABC_transporter-like_CS"/>
</dbReference>
<dbReference type="InterPro" id="IPR027417">
    <property type="entry name" value="P-loop_NTPase"/>
</dbReference>
<evidence type="ECO:0000256" key="2">
    <source>
        <dbReference type="ARBA" id="ARBA00022448"/>
    </source>
</evidence>
<reference evidence="7" key="1">
    <citation type="journal article" date="2014" name="Front. Microbiol.">
        <title>High frequency of phylogenetically diverse reductive dehalogenase-homologous genes in deep subseafloor sedimentary metagenomes.</title>
        <authorList>
            <person name="Kawai M."/>
            <person name="Futagami T."/>
            <person name="Toyoda A."/>
            <person name="Takaki Y."/>
            <person name="Nishi S."/>
            <person name="Hori S."/>
            <person name="Arai W."/>
            <person name="Tsubouchi T."/>
            <person name="Morono Y."/>
            <person name="Uchiyama I."/>
            <person name="Ito T."/>
            <person name="Fujiyama A."/>
            <person name="Inagaki F."/>
            <person name="Takami H."/>
        </authorList>
    </citation>
    <scope>NUCLEOTIDE SEQUENCE</scope>
    <source>
        <strain evidence="7">Expedition CK06-06</strain>
    </source>
</reference>
<dbReference type="InterPro" id="IPR015860">
    <property type="entry name" value="ABC_transpr_TagH-like"/>
</dbReference>
<dbReference type="PANTHER" id="PTHR46743:SF2">
    <property type="entry name" value="TEICHOIC ACIDS EXPORT ATP-BINDING PROTEIN TAGH"/>
    <property type="match status" value="1"/>
</dbReference>
<proteinExistence type="inferred from homology"/>
<organism evidence="7">
    <name type="scientific">marine sediment metagenome</name>
    <dbReference type="NCBI Taxonomy" id="412755"/>
    <lineage>
        <taxon>unclassified sequences</taxon>
        <taxon>metagenomes</taxon>
        <taxon>ecological metagenomes</taxon>
    </lineage>
</organism>
<dbReference type="GO" id="GO:0005524">
    <property type="term" value="F:ATP binding"/>
    <property type="evidence" value="ECO:0007669"/>
    <property type="project" value="UniProtKB-KW"/>
</dbReference>
<dbReference type="PROSITE" id="PS00211">
    <property type="entry name" value="ABC_TRANSPORTER_1"/>
    <property type="match status" value="1"/>
</dbReference>
<dbReference type="PROSITE" id="PS50893">
    <property type="entry name" value="ABC_TRANSPORTER_2"/>
    <property type="match status" value="1"/>
</dbReference>
<feature type="region of interest" description="Disordered" evidence="5">
    <location>
        <begin position="213"/>
        <end position="232"/>
    </location>
</feature>
<dbReference type="AlphaFoldDB" id="X0VSY9"/>
<dbReference type="SUPFAM" id="SSF52540">
    <property type="entry name" value="P-loop containing nucleoside triphosphate hydrolases"/>
    <property type="match status" value="1"/>
</dbReference>
<keyword evidence="4" id="KW-0067">ATP-binding</keyword>
<comment type="similarity">
    <text evidence="1">Belongs to the ABC transporter superfamily.</text>
</comment>
<keyword evidence="3" id="KW-0547">Nucleotide-binding</keyword>
<keyword evidence="2" id="KW-0813">Transport</keyword>